<proteinExistence type="predicted"/>
<dbReference type="STRING" id="36847.CLNEO_12140"/>
<accession>A0A136WFR8</accession>
<gene>
    <name evidence="2" type="ORF">CLNEO_12140</name>
</gene>
<dbReference type="Proteomes" id="UP000070539">
    <property type="component" value="Unassembled WGS sequence"/>
</dbReference>
<evidence type="ECO:0000313" key="2">
    <source>
        <dbReference type="EMBL" id="KXL53243.1"/>
    </source>
</evidence>
<dbReference type="OrthoDB" id="9783299at2"/>
<name>A0A136WFR8_9FIRM</name>
<reference evidence="2 3" key="1">
    <citation type="submission" date="2016-01" db="EMBL/GenBank/DDBJ databases">
        <title>Genome sequence of Clostridium neopropionicum X4, DSM-3847.</title>
        <authorList>
            <person name="Poehlein A."/>
            <person name="Beck M.H."/>
            <person name="Bengelsdorf F.R."/>
            <person name="Daniel R."/>
            <person name="Duerre P."/>
        </authorList>
    </citation>
    <scope>NUCLEOTIDE SEQUENCE [LARGE SCALE GENOMIC DNA]</scope>
    <source>
        <strain evidence="2 3">DSM-3847</strain>
    </source>
</reference>
<evidence type="ECO:0000313" key="3">
    <source>
        <dbReference type="Proteomes" id="UP000070539"/>
    </source>
</evidence>
<protein>
    <recommendedName>
        <fullName evidence="1">DUF4397 domain-containing protein</fullName>
    </recommendedName>
</protein>
<organism evidence="2 3">
    <name type="scientific">Anaerotignum neopropionicum</name>
    <dbReference type="NCBI Taxonomy" id="36847"/>
    <lineage>
        <taxon>Bacteria</taxon>
        <taxon>Bacillati</taxon>
        <taxon>Bacillota</taxon>
        <taxon>Clostridia</taxon>
        <taxon>Lachnospirales</taxon>
        <taxon>Anaerotignaceae</taxon>
        <taxon>Anaerotignum</taxon>
    </lineage>
</organism>
<dbReference type="EMBL" id="LRVM01000003">
    <property type="protein sequence ID" value="KXL53243.1"/>
    <property type="molecule type" value="Genomic_DNA"/>
</dbReference>
<dbReference type="AlphaFoldDB" id="A0A136WFR8"/>
<dbReference type="InterPro" id="IPR025510">
    <property type="entry name" value="DUF4397"/>
</dbReference>
<feature type="domain" description="DUF4397" evidence="1">
    <location>
        <begin position="70"/>
        <end position="183"/>
    </location>
</feature>
<dbReference type="Pfam" id="PF14344">
    <property type="entry name" value="DUF4397"/>
    <property type="match status" value="1"/>
</dbReference>
<sequence length="269" mass="30734">MTEKNRNIIETSDEMNIPLPIPENEIKEYYDIFTVEKNGDSIRKLCREANIIPNVKDIQIPIISGITLYSYLRFFNAFSSVTKVDVYVNGKKIASNLCYKSFTRYYKAFPGYYYIQIFKSGKTTKPLFVTNIQLIGYQIYTGAITGIDDQLFFALINDRTFQIPKGKAALRLIQLSPNAPLMDACLDNTLIITEIDFSEVSRYLLVPSEIHILKIRDYINNNILLETAKIKLDEICAYTAYVIGNFNCTNSAVGLEIIIEIEGISFLKF</sequence>
<dbReference type="RefSeq" id="WP_066086026.1">
    <property type="nucleotide sequence ID" value="NZ_LRVM01000003.1"/>
</dbReference>
<evidence type="ECO:0000259" key="1">
    <source>
        <dbReference type="Pfam" id="PF14344"/>
    </source>
</evidence>
<comment type="caution">
    <text evidence="2">The sequence shown here is derived from an EMBL/GenBank/DDBJ whole genome shotgun (WGS) entry which is preliminary data.</text>
</comment>
<keyword evidence="3" id="KW-1185">Reference proteome</keyword>